<dbReference type="RefSeq" id="WP_180086225.1">
    <property type="nucleotide sequence ID" value="NZ_JACHLA010000001.1"/>
</dbReference>
<gene>
    <name evidence="3" type="ORF">HNP34_000068</name>
</gene>
<keyword evidence="1" id="KW-0175">Coiled coil</keyword>
<feature type="transmembrane region" description="Helical" evidence="2">
    <location>
        <begin position="49"/>
        <end position="74"/>
    </location>
</feature>
<organism evidence="3 4">
    <name type="scientific">Acinetobacter lwoffii</name>
    <dbReference type="NCBI Taxonomy" id="28090"/>
    <lineage>
        <taxon>Bacteria</taxon>
        <taxon>Pseudomonadati</taxon>
        <taxon>Pseudomonadota</taxon>
        <taxon>Gammaproteobacteria</taxon>
        <taxon>Moraxellales</taxon>
        <taxon>Moraxellaceae</taxon>
        <taxon>Acinetobacter</taxon>
    </lineage>
</organism>
<proteinExistence type="predicted"/>
<dbReference type="AlphaFoldDB" id="A0AAW3VAJ0"/>
<evidence type="ECO:0000256" key="2">
    <source>
        <dbReference type="SAM" id="Phobius"/>
    </source>
</evidence>
<feature type="coiled-coil region" evidence="1">
    <location>
        <begin position="93"/>
        <end position="120"/>
    </location>
</feature>
<name>A0AAW3VAJ0_ACILW</name>
<reference evidence="3 4" key="1">
    <citation type="submission" date="2020-08" db="EMBL/GenBank/DDBJ databases">
        <title>Functional genomics of gut bacteria from endangered species of beetles.</title>
        <authorList>
            <person name="Carlos-Shanley C."/>
        </authorList>
    </citation>
    <scope>NUCLEOTIDE SEQUENCE [LARGE SCALE GENOMIC DNA]</scope>
    <source>
        <strain evidence="3 4">S00127</strain>
    </source>
</reference>
<sequence length="258" mass="29588">MAEGNNNEVMIQLPWTVPQQPLYATHIEADSESKKIPLDLNVSSTDTTAISSFALSVIIALILGSLATWLAYWYGRKSFQLTELSFKVVSEDIKEAAESHRNMTKQLIESQEKLKRVELQEEFYRGRKLKLIDDLAVLKPLVHKYITLLGSVALVLNDVKDWFKNNEYEDVRSELRNLEDDIFPLIARISTHLKMLVEEDHELVSEWDEFERYLTQLQIMCITAVIDKEGIADSFKALNIVVDSLIKNLKSIFNKKAA</sequence>
<accession>A0AAW3VAJ0</accession>
<dbReference type="EMBL" id="JACHLA010000001">
    <property type="protein sequence ID" value="MBB6361992.1"/>
    <property type="molecule type" value="Genomic_DNA"/>
</dbReference>
<dbReference type="Proteomes" id="UP000548425">
    <property type="component" value="Unassembled WGS sequence"/>
</dbReference>
<comment type="caution">
    <text evidence="3">The sequence shown here is derived from an EMBL/GenBank/DDBJ whole genome shotgun (WGS) entry which is preliminary data.</text>
</comment>
<keyword evidence="2" id="KW-0812">Transmembrane</keyword>
<evidence type="ECO:0000313" key="4">
    <source>
        <dbReference type="Proteomes" id="UP000548425"/>
    </source>
</evidence>
<keyword evidence="2" id="KW-1133">Transmembrane helix</keyword>
<evidence type="ECO:0000313" key="3">
    <source>
        <dbReference type="EMBL" id="MBB6361992.1"/>
    </source>
</evidence>
<keyword evidence="2" id="KW-0472">Membrane</keyword>
<evidence type="ECO:0000256" key="1">
    <source>
        <dbReference type="SAM" id="Coils"/>
    </source>
</evidence>
<protein>
    <submittedName>
        <fullName evidence="3">Uncharacterized protein</fullName>
    </submittedName>
</protein>